<organism evidence="19 20">
    <name type="scientific">Mugilogobius chulae</name>
    <name type="common">yellowstripe goby</name>
    <dbReference type="NCBI Taxonomy" id="88201"/>
    <lineage>
        <taxon>Eukaryota</taxon>
        <taxon>Metazoa</taxon>
        <taxon>Chordata</taxon>
        <taxon>Craniata</taxon>
        <taxon>Vertebrata</taxon>
        <taxon>Euteleostomi</taxon>
        <taxon>Actinopterygii</taxon>
        <taxon>Neopterygii</taxon>
        <taxon>Teleostei</taxon>
        <taxon>Neoteleostei</taxon>
        <taxon>Acanthomorphata</taxon>
        <taxon>Gobiaria</taxon>
        <taxon>Gobiiformes</taxon>
        <taxon>Gobioidei</taxon>
        <taxon>Gobiidae</taxon>
        <taxon>Gobionellinae</taxon>
        <taxon>Mugilogobius</taxon>
    </lineage>
</organism>
<evidence type="ECO:0000313" key="19">
    <source>
        <dbReference type="EMBL" id="KAK7895513.1"/>
    </source>
</evidence>
<evidence type="ECO:0000256" key="15">
    <source>
        <dbReference type="ARBA" id="ARBA00041470"/>
    </source>
</evidence>
<keyword evidence="8" id="KW-0256">Endoplasmic reticulum</keyword>
<keyword evidence="7" id="KW-0677">Repeat</keyword>
<dbReference type="InterPro" id="IPR036322">
    <property type="entry name" value="WD40_repeat_dom_sf"/>
</dbReference>
<dbReference type="PROSITE" id="PS50082">
    <property type="entry name" value="WD_REPEATS_2"/>
    <property type="match status" value="1"/>
</dbReference>
<feature type="region of interest" description="Disordered" evidence="18">
    <location>
        <begin position="1041"/>
        <end position="1104"/>
    </location>
</feature>
<feature type="repeat" description="WD" evidence="17">
    <location>
        <begin position="118"/>
        <end position="154"/>
    </location>
</feature>
<evidence type="ECO:0000256" key="9">
    <source>
        <dbReference type="ARBA" id="ARBA00022892"/>
    </source>
</evidence>
<comment type="function">
    <text evidence="13">Component of the coat protein complex II (COPII) which promotes the formation of transport vesicles from the endoplasmic reticulum (ER). The coat has two main functions, the physical deformation of the endoplasmic reticulum membrane into vesicles and the selection of cargo molecules.</text>
</comment>
<dbReference type="GO" id="GO:0090110">
    <property type="term" value="P:COPII-coated vesicle cargo loading"/>
    <property type="evidence" value="ECO:0007669"/>
    <property type="project" value="TreeGrafter"/>
</dbReference>
<dbReference type="InterPro" id="IPR015943">
    <property type="entry name" value="WD40/YVTN_repeat-like_dom_sf"/>
</dbReference>
<dbReference type="Gene3D" id="1.25.40.1030">
    <property type="match status" value="2"/>
</dbReference>
<feature type="compositionally biased region" description="Low complexity" evidence="18">
    <location>
        <begin position="1041"/>
        <end position="1051"/>
    </location>
</feature>
<reference evidence="20" key="1">
    <citation type="submission" date="2024-04" db="EMBL/GenBank/DDBJ databases">
        <title>Salinicola lusitanus LLJ914,a marine bacterium isolated from the Okinawa Trough.</title>
        <authorList>
            <person name="Li J."/>
        </authorList>
    </citation>
    <scope>NUCLEOTIDE SEQUENCE [LARGE SCALE GENOMIC DNA]</scope>
</reference>
<dbReference type="PANTHER" id="PTHR13923:SF23">
    <property type="entry name" value="PROTEIN TRANSPORT PROTEIN SEC31A"/>
    <property type="match status" value="1"/>
</dbReference>
<dbReference type="Gene3D" id="2.130.10.10">
    <property type="entry name" value="YVTN repeat-like/Quinoprotein amine dehydrogenase"/>
    <property type="match status" value="1"/>
</dbReference>
<dbReference type="PANTHER" id="PTHR13923">
    <property type="entry name" value="SEC31-RELATED PROTEIN"/>
    <property type="match status" value="1"/>
</dbReference>
<keyword evidence="4" id="KW-0813">Transport</keyword>
<dbReference type="FunFam" id="2.130.10.10:FF:000009">
    <property type="entry name" value="Protein transport protein Sec31A isoform A"/>
    <property type="match status" value="1"/>
</dbReference>
<dbReference type="GO" id="GO:0007029">
    <property type="term" value="P:endoplasmic reticulum organization"/>
    <property type="evidence" value="ECO:0007669"/>
    <property type="project" value="TreeGrafter"/>
</dbReference>
<evidence type="ECO:0000256" key="3">
    <source>
        <dbReference type="ARBA" id="ARBA00009358"/>
    </source>
</evidence>
<evidence type="ECO:0000256" key="16">
    <source>
        <dbReference type="ARBA" id="ARBA00043112"/>
    </source>
</evidence>
<dbReference type="Pfam" id="PF00400">
    <property type="entry name" value="WD40"/>
    <property type="match status" value="2"/>
</dbReference>
<dbReference type="Gene3D" id="1.20.940.10">
    <property type="entry name" value="Functional domain of the splicing factor Prp18"/>
    <property type="match status" value="1"/>
</dbReference>
<keyword evidence="5" id="KW-0963">Cytoplasm</keyword>
<sequence>MKLKEINRTAMLCWSPAQHHPIYLATGTSAQQLDASFSTSASLELFELNLADPSLDMKSCGTLSSSHRYHKLAWSPYGIDGQGLASGVLVAGGENGNVILYDPAKILSGDSDVIIAESDLHTGPVRALDINPFQTNLVASGGNESEIYIWDINNFGSPMTPGPKTQPQEDISCVAWNRQVQHILASTSPSGRTSVWDLRKNDLIIKVCDHSNRMHCSGMAWNPEVATQLVMACEDDRMPVIQMWDLRFASSPLKILESHTRGVLGIAWSTADPELLLSCGKDCRILCWNPNTAEVNDIYEQPTGNQWCFDIQWCPRNPALLSTAGFNSCINIYSIMGGTHQAQSQRHVDQISNSFGNADPFGTGQTLPPLELPQSGAISSTVCPLKKPPKWIRRPVGASFAFGGKLASLENAKSNPQQPTPHVVHISQVVTETDLIKRSNQLQDTISSGQFVEFCQGKINFAENEFEKTVWSFLKLLGYNREELASKEINGILDASDDVHSEEPSQDPLTEVLQAPIEETPQDPVIIQDTSEESSQDCFAAVLLAPSEEPLQDPFAEVSQAPTEEAPQDPFAEIIQAPSEEPSQDPLAEFFKLPPRNHHKIEQPSQDPFAEIIQAPSEEPSQDPFAEVLAPNEEPSQDPFAEISQAPTEERPKNFFAEVLLAPSEEPSQDPFAEVLQARIEETSQVPVENVFQAPCEKMVIGNVLRAPQDGMPKVIAPEVNPALCMSQDIDRLITQALLTGDFEGASQSKLTKLISAVVTKDLNDILRTCDLQNWKEALAAVMTYAQAQDFSSLCDLLGSRLEEANDPQLQAQACLCYICAGNLEKLVSCWIKAQQGNDPLSLQVCLQLLRDRLNCALGQQDPAPFKTQSAPSKVPPLQVPAAAQSNDPYSVVQRTTAAPAPLQYYQPVRAASTVTSWSNQTPTALPHVPTPLPVGTASGTSKVEPPTGTAAVPSVSSGPFMHSHQYQSYAQVNQYPQGAGSTVYPTHQYSSSVAEAAAPPHPPGFLPQYSQHVPSQTAYVPSPLNSQCPSLSSSSNLSLFTPTSTATSSAIPPPSMASFQHGGPGSPGSYMLPSVPGPQNGWNDPPTLSRGPKKKLVPENYTPPAPITAPIMAPMGVDLQSQQVPSGSPQIMGQIPQAVQTPFSGSQQPLPPSGTNFMNTVPKTTSEGAPGAPIGDVIQPPRSMPAEKISKKPIPDEHLVLKITFEGLIQKCLLKAADPQTKRKLDDANKRLETLYDKLREQTLSPAIVGGLHNIARTIESRSYAEGLSIHTHIVSSSNFSEISGFMPVLKVVLTQASKLGV</sequence>
<dbReference type="GO" id="GO:0005789">
    <property type="term" value="C:endoplasmic reticulum membrane"/>
    <property type="evidence" value="ECO:0007669"/>
    <property type="project" value="UniProtKB-SubCell"/>
</dbReference>
<keyword evidence="20" id="KW-1185">Reference proteome</keyword>
<evidence type="ECO:0000256" key="7">
    <source>
        <dbReference type="ARBA" id="ARBA00022737"/>
    </source>
</evidence>
<evidence type="ECO:0000256" key="11">
    <source>
        <dbReference type="ARBA" id="ARBA00023136"/>
    </source>
</evidence>
<evidence type="ECO:0000256" key="6">
    <source>
        <dbReference type="ARBA" id="ARBA00022574"/>
    </source>
</evidence>
<dbReference type="GO" id="GO:0005198">
    <property type="term" value="F:structural molecule activity"/>
    <property type="evidence" value="ECO:0007669"/>
    <property type="project" value="TreeGrafter"/>
</dbReference>
<comment type="similarity">
    <text evidence="3">Belongs to the WD repeat SEC31 family.</text>
</comment>
<dbReference type="GO" id="GO:0070971">
    <property type="term" value="C:endoplasmic reticulum exit site"/>
    <property type="evidence" value="ECO:0007669"/>
    <property type="project" value="TreeGrafter"/>
</dbReference>
<name>A0AAW0NG37_9GOBI</name>
<evidence type="ECO:0000256" key="12">
    <source>
        <dbReference type="ARBA" id="ARBA00023329"/>
    </source>
</evidence>
<keyword evidence="10" id="KW-0653">Protein transport</keyword>
<keyword evidence="11" id="KW-0472">Membrane</keyword>
<evidence type="ECO:0000313" key="20">
    <source>
        <dbReference type="Proteomes" id="UP001460270"/>
    </source>
</evidence>
<comment type="caution">
    <text evidence="19">The sequence shown here is derived from an EMBL/GenBank/DDBJ whole genome shotgun (WGS) entry which is preliminary data.</text>
</comment>
<dbReference type="EMBL" id="JBBPFD010000015">
    <property type="protein sequence ID" value="KAK7895513.1"/>
    <property type="molecule type" value="Genomic_DNA"/>
</dbReference>
<evidence type="ECO:0000256" key="8">
    <source>
        <dbReference type="ARBA" id="ARBA00022824"/>
    </source>
</evidence>
<dbReference type="InterPro" id="IPR001680">
    <property type="entry name" value="WD40_rpt"/>
</dbReference>
<protein>
    <recommendedName>
        <fullName evidence="14">Protein transport protein Sec31A</fullName>
    </recommendedName>
    <alternativeName>
        <fullName evidence="16">SEC31-like protein 1</fullName>
    </alternativeName>
    <alternativeName>
        <fullName evidence="15">SEC31-related protein A</fullName>
    </alternativeName>
</protein>
<dbReference type="InterPro" id="IPR040251">
    <property type="entry name" value="SEC31-like"/>
</dbReference>
<comment type="subcellular location">
    <subcellularLocation>
        <location evidence="1">Cytoplasmic vesicle</location>
        <location evidence="1">COPII-coated vesicle membrane</location>
        <topology evidence="1">Peripheral membrane protein</topology>
        <orientation evidence="1">Cytoplasmic side</orientation>
    </subcellularLocation>
    <subcellularLocation>
        <location evidence="2">Endoplasmic reticulum membrane</location>
        <topology evidence="2">Peripheral membrane protein</topology>
    </subcellularLocation>
</comment>
<gene>
    <name evidence="19" type="ORF">WMY93_020838</name>
</gene>
<evidence type="ECO:0000256" key="4">
    <source>
        <dbReference type="ARBA" id="ARBA00022448"/>
    </source>
</evidence>
<keyword evidence="12" id="KW-0968">Cytoplasmic vesicle</keyword>
<dbReference type="GO" id="GO:0030127">
    <property type="term" value="C:COPII vesicle coat"/>
    <property type="evidence" value="ECO:0007669"/>
    <property type="project" value="TreeGrafter"/>
</dbReference>
<evidence type="ECO:0000256" key="1">
    <source>
        <dbReference type="ARBA" id="ARBA00004299"/>
    </source>
</evidence>
<dbReference type="SMART" id="SM00320">
    <property type="entry name" value="WD40"/>
    <property type="match status" value="6"/>
</dbReference>
<keyword evidence="6 17" id="KW-0853">WD repeat</keyword>
<accession>A0AAW0NG37</accession>
<evidence type="ECO:0000256" key="14">
    <source>
        <dbReference type="ARBA" id="ARBA00039468"/>
    </source>
</evidence>
<evidence type="ECO:0000256" key="13">
    <source>
        <dbReference type="ARBA" id="ARBA00025471"/>
    </source>
</evidence>
<dbReference type="FunFam" id="1.20.940.10:FF:000001">
    <property type="entry name" value="Protein transport protein Sec31A isoform A"/>
    <property type="match status" value="1"/>
</dbReference>
<proteinExistence type="inferred from homology"/>
<dbReference type="SUPFAM" id="SSF50978">
    <property type="entry name" value="WD40 repeat-like"/>
    <property type="match status" value="1"/>
</dbReference>
<dbReference type="Proteomes" id="UP001460270">
    <property type="component" value="Unassembled WGS sequence"/>
</dbReference>
<evidence type="ECO:0000256" key="5">
    <source>
        <dbReference type="ARBA" id="ARBA00022490"/>
    </source>
</evidence>
<evidence type="ECO:0000256" key="18">
    <source>
        <dbReference type="SAM" id="MobiDB-lite"/>
    </source>
</evidence>
<keyword evidence="9" id="KW-0931">ER-Golgi transport</keyword>
<evidence type="ECO:0000256" key="17">
    <source>
        <dbReference type="PROSITE-ProRule" id="PRU00221"/>
    </source>
</evidence>
<evidence type="ECO:0000256" key="2">
    <source>
        <dbReference type="ARBA" id="ARBA00004406"/>
    </source>
</evidence>
<feature type="region of interest" description="Disordered" evidence="18">
    <location>
        <begin position="1167"/>
        <end position="1190"/>
    </location>
</feature>
<feature type="region of interest" description="Disordered" evidence="18">
    <location>
        <begin position="865"/>
        <end position="889"/>
    </location>
</feature>
<evidence type="ECO:0000256" key="10">
    <source>
        <dbReference type="ARBA" id="ARBA00022927"/>
    </source>
</evidence>
<dbReference type="GO" id="GO:0015031">
    <property type="term" value="P:protein transport"/>
    <property type="evidence" value="ECO:0007669"/>
    <property type="project" value="UniProtKB-KW"/>
</dbReference>